<dbReference type="OrthoDB" id="5184961at2759"/>
<proteinExistence type="predicted"/>
<dbReference type="HOGENOM" id="CLU_437447_0_0_1"/>
<dbReference type="AlphaFoldDB" id="A0A0A1TPN2"/>
<gene>
    <name evidence="2" type="ORF">VHEMI08393</name>
</gene>
<accession>A0A0A1TPN2</accession>
<evidence type="ECO:0000313" key="3">
    <source>
        <dbReference type="Proteomes" id="UP000039046"/>
    </source>
</evidence>
<dbReference type="Proteomes" id="UP000039046">
    <property type="component" value="Unassembled WGS sequence"/>
</dbReference>
<name>A0A0A1TPN2_9HYPO</name>
<protein>
    <submittedName>
        <fullName evidence="2">Uncharacterized protein</fullName>
    </submittedName>
</protein>
<sequence length="599" mass="66166">MGCTSSKVDDGGPQARPFRTTPPPVDPSTVVWTADDSYGHYIKERLEKTVASGREGDLASFYSGENTGLRAVAWLKERFRHIDEIHENGVVPSTLGGQPVLTEMWFGAGPEGTGMATMFLVYTGKDADENPDKETINEAIMAEAQEYSIGLLNRAFTKIAQHMHVCVVVESNATICTPHPDLKPLILPIPHQVSREEQQWHKSISRQIKVYGAEAVGGFNKFYFDKIVGELCQLKPGVSVWDDGDLAFNVGGSPYQWGSRLLVTRDESNMKTRQGIKATHFEVKHPFGNDDKPPAFLFKMFDGSADPGGVDNITLLVATDPSILWPKVGQCAKSPAFKAAEVALMDKLDQMYKQGAIARCRVHLIMGQDQKTWAFVGHDSLKDQSAVAMASAGETVSNAQPFPVGNVHIASFGIDLEELPHDIMYNEKGEFHGFFGYLRQRYTDNPRTAEIHAITSVQVMKVFLENAFPGTEISDQGELVIPAEDGAEKSEAQTMEGSHLFVVRDPTQAPKDVIAVSYLMALPDGLKPTGHYEDSQFLKDGENALLKVMKQMYEKGEISDKECTASVRACFDGTIYQFVEGSKFVDYSETQMLRFALKL</sequence>
<evidence type="ECO:0000313" key="2">
    <source>
        <dbReference type="EMBL" id="CEJ92762.1"/>
    </source>
</evidence>
<keyword evidence="3" id="KW-1185">Reference proteome</keyword>
<reference evidence="2 3" key="1">
    <citation type="journal article" date="2015" name="Genome Announc.">
        <title>Draft Genome Sequence and Gene Annotation of the Entomopathogenic Fungus Verticillium hemipterigenum.</title>
        <authorList>
            <person name="Horn F."/>
            <person name="Habel A."/>
            <person name="Scharf D.H."/>
            <person name="Dworschak J."/>
            <person name="Brakhage A.A."/>
            <person name="Guthke R."/>
            <person name="Hertweck C."/>
            <person name="Linde J."/>
        </authorList>
    </citation>
    <scope>NUCLEOTIDE SEQUENCE [LARGE SCALE GENOMIC DNA]</scope>
</reference>
<dbReference type="EMBL" id="CDHN01000005">
    <property type="protein sequence ID" value="CEJ92762.1"/>
    <property type="molecule type" value="Genomic_DNA"/>
</dbReference>
<organism evidence="2 3">
    <name type="scientific">[Torrubiella] hemipterigena</name>
    <dbReference type="NCBI Taxonomy" id="1531966"/>
    <lineage>
        <taxon>Eukaryota</taxon>
        <taxon>Fungi</taxon>
        <taxon>Dikarya</taxon>
        <taxon>Ascomycota</taxon>
        <taxon>Pezizomycotina</taxon>
        <taxon>Sordariomycetes</taxon>
        <taxon>Hypocreomycetidae</taxon>
        <taxon>Hypocreales</taxon>
        <taxon>Clavicipitaceae</taxon>
        <taxon>Clavicipitaceae incertae sedis</taxon>
        <taxon>'Torrubiella' clade</taxon>
    </lineage>
</organism>
<evidence type="ECO:0000256" key="1">
    <source>
        <dbReference type="SAM" id="MobiDB-lite"/>
    </source>
</evidence>
<feature type="region of interest" description="Disordered" evidence="1">
    <location>
        <begin position="1"/>
        <end position="27"/>
    </location>
</feature>